<keyword evidence="1" id="KW-1133">Transmembrane helix</keyword>
<evidence type="ECO:0000313" key="2">
    <source>
        <dbReference type="EMBL" id="SFN43000.1"/>
    </source>
</evidence>
<accession>A0A1I4YZC0</accession>
<dbReference type="Proteomes" id="UP000181899">
    <property type="component" value="Unassembled WGS sequence"/>
</dbReference>
<evidence type="ECO:0000313" key="3">
    <source>
        <dbReference type="Proteomes" id="UP000181899"/>
    </source>
</evidence>
<keyword evidence="3" id="KW-1185">Reference proteome</keyword>
<gene>
    <name evidence="2" type="ORF">SAMN04488695_101851</name>
</gene>
<reference evidence="2 3" key="1">
    <citation type="submission" date="2016-10" db="EMBL/GenBank/DDBJ databases">
        <authorList>
            <person name="de Groot N.N."/>
        </authorList>
    </citation>
    <scope>NUCLEOTIDE SEQUENCE [LARGE SCALE GENOMIC DNA]</scope>
    <source>
        <strain evidence="2 3">ML2</strain>
    </source>
</reference>
<dbReference type="AlphaFoldDB" id="A0A1I4YZC0"/>
<keyword evidence="1" id="KW-0472">Membrane</keyword>
<dbReference type="RefSeq" id="WP_074910716.1">
    <property type="nucleotide sequence ID" value="NZ_FOVK01000001.1"/>
</dbReference>
<keyword evidence="1" id="KW-0812">Transmembrane</keyword>
<sequence>MKEKKMLVMNIVFAIAVYGLILWPQVSYRQEALESGLSYVEYYTIHGAKDSYAAYIALGALIINGIYYFEKMRTKGK</sequence>
<dbReference type="EMBL" id="FOVK01000001">
    <property type="protein sequence ID" value="SFN43000.1"/>
    <property type="molecule type" value="Genomic_DNA"/>
</dbReference>
<organism evidence="2 3">
    <name type="scientific">Proteiniclasticum ruminis</name>
    <dbReference type="NCBI Taxonomy" id="398199"/>
    <lineage>
        <taxon>Bacteria</taxon>
        <taxon>Bacillati</taxon>
        <taxon>Bacillota</taxon>
        <taxon>Clostridia</taxon>
        <taxon>Eubacteriales</taxon>
        <taxon>Clostridiaceae</taxon>
        <taxon>Proteiniclasticum</taxon>
    </lineage>
</organism>
<proteinExistence type="predicted"/>
<evidence type="ECO:0000256" key="1">
    <source>
        <dbReference type="SAM" id="Phobius"/>
    </source>
</evidence>
<feature type="transmembrane region" description="Helical" evidence="1">
    <location>
        <begin position="7"/>
        <end position="26"/>
    </location>
</feature>
<protein>
    <submittedName>
        <fullName evidence="2">Uncharacterized protein</fullName>
    </submittedName>
</protein>
<feature type="transmembrane region" description="Helical" evidence="1">
    <location>
        <begin position="52"/>
        <end position="69"/>
    </location>
</feature>
<name>A0A1I4YZC0_9CLOT</name>
<dbReference type="OrthoDB" id="9916336at2"/>